<feature type="transmembrane region" description="Helical" evidence="7">
    <location>
        <begin position="133"/>
        <end position="154"/>
    </location>
</feature>
<keyword evidence="4" id="KW-0862">Zinc</keyword>
<comment type="caution">
    <text evidence="9">The sequence shown here is derived from an EMBL/GenBank/DDBJ whole genome shotgun (WGS) entry which is preliminary data.</text>
</comment>
<comment type="similarity">
    <text evidence="2">Belongs to the CDIP1/LITAF family.</text>
</comment>
<gene>
    <name evidence="9" type="ORF">CTA1_2840</name>
</gene>
<keyword evidence="5 7" id="KW-0472">Membrane</keyword>
<sequence>MDGPSQQEQQKQQQPAVEAPAHDSYMSSASGPPPEYQQHHHHHLHQAPLDHQQTGTAMPKYGGPATSTPPPRSYGAYGPPAPQSFPMHNGGGPQNFQPYGTPLPSLGPYPAPVECPECHGRGVTAVEYSSGGFTHALAAIVCFVSCLGCIPYFFTALKDARHKCSKCGIPLATYHRSGKTEVHWHHAYNG</sequence>
<dbReference type="InterPro" id="IPR006629">
    <property type="entry name" value="LITAF"/>
</dbReference>
<keyword evidence="7" id="KW-0812">Transmembrane</keyword>
<protein>
    <recommendedName>
        <fullName evidence="8">LITAF domain-containing protein</fullName>
    </recommendedName>
</protein>
<evidence type="ECO:0000259" key="8">
    <source>
        <dbReference type="PROSITE" id="PS51837"/>
    </source>
</evidence>
<evidence type="ECO:0000256" key="6">
    <source>
        <dbReference type="SAM" id="MobiDB-lite"/>
    </source>
</evidence>
<dbReference type="GO" id="GO:0008270">
    <property type="term" value="F:zinc ion binding"/>
    <property type="evidence" value="ECO:0007669"/>
    <property type="project" value="TreeGrafter"/>
</dbReference>
<dbReference type="PROSITE" id="PS51837">
    <property type="entry name" value="LITAF"/>
    <property type="match status" value="1"/>
</dbReference>
<reference evidence="9 10" key="1">
    <citation type="journal article" date="2019" name="PLoS ONE">
        <title>Comparative genome analysis indicates high evolutionary potential of pathogenicity genes in Colletotrichum tanaceti.</title>
        <authorList>
            <person name="Lelwala R.V."/>
            <person name="Korhonen P.K."/>
            <person name="Young N.D."/>
            <person name="Scott J.B."/>
            <person name="Ades P.A."/>
            <person name="Gasser R.B."/>
            <person name="Taylor P.W.J."/>
        </authorList>
    </citation>
    <scope>NUCLEOTIDE SEQUENCE [LARGE SCALE GENOMIC DNA]</scope>
    <source>
        <strain evidence="9">BRIP57314</strain>
    </source>
</reference>
<evidence type="ECO:0000256" key="4">
    <source>
        <dbReference type="ARBA" id="ARBA00022833"/>
    </source>
</evidence>
<evidence type="ECO:0000256" key="1">
    <source>
        <dbReference type="ARBA" id="ARBA00004170"/>
    </source>
</evidence>
<dbReference type="InterPro" id="IPR037519">
    <property type="entry name" value="LITAF_fam"/>
</dbReference>
<evidence type="ECO:0000256" key="5">
    <source>
        <dbReference type="ARBA" id="ARBA00023136"/>
    </source>
</evidence>
<accession>A0A4U6XEU8</accession>
<dbReference type="PANTHER" id="PTHR23292:SF6">
    <property type="entry name" value="FI16602P1-RELATED"/>
    <property type="match status" value="1"/>
</dbReference>
<dbReference type="GO" id="GO:0016020">
    <property type="term" value="C:membrane"/>
    <property type="evidence" value="ECO:0007669"/>
    <property type="project" value="UniProtKB-SubCell"/>
</dbReference>
<feature type="compositionally biased region" description="Low complexity" evidence="6">
    <location>
        <begin position="1"/>
        <end position="14"/>
    </location>
</feature>
<name>A0A4U6XEU8_9PEZI</name>
<dbReference type="Proteomes" id="UP000310108">
    <property type="component" value="Unassembled WGS sequence"/>
</dbReference>
<evidence type="ECO:0000313" key="9">
    <source>
        <dbReference type="EMBL" id="TKW53953.1"/>
    </source>
</evidence>
<dbReference type="PANTHER" id="PTHR23292">
    <property type="entry name" value="LIPOPOLYSACCHARIDE-INDUCED TUMOR NECROSIS FACTOR-ALPHA FACTOR"/>
    <property type="match status" value="1"/>
</dbReference>
<dbReference type="Pfam" id="PF10601">
    <property type="entry name" value="zf-LITAF-like"/>
    <property type="match status" value="1"/>
</dbReference>
<proteinExistence type="inferred from homology"/>
<evidence type="ECO:0000256" key="2">
    <source>
        <dbReference type="ARBA" id="ARBA00005975"/>
    </source>
</evidence>
<feature type="region of interest" description="Disordered" evidence="6">
    <location>
        <begin position="1"/>
        <end position="80"/>
    </location>
</feature>
<dbReference type="STRING" id="1306861.A0A4U6XEU8"/>
<dbReference type="AlphaFoldDB" id="A0A4U6XEU8"/>
<feature type="domain" description="LITAF" evidence="8">
    <location>
        <begin position="95"/>
        <end position="176"/>
    </location>
</feature>
<evidence type="ECO:0000256" key="3">
    <source>
        <dbReference type="ARBA" id="ARBA00022723"/>
    </source>
</evidence>
<dbReference type="EMBL" id="PJEX01000161">
    <property type="protein sequence ID" value="TKW53953.1"/>
    <property type="molecule type" value="Genomic_DNA"/>
</dbReference>
<comment type="subcellular location">
    <subcellularLocation>
        <location evidence="1">Membrane</location>
        <topology evidence="1">Peripheral membrane protein</topology>
    </subcellularLocation>
</comment>
<keyword evidence="10" id="KW-1185">Reference proteome</keyword>
<organism evidence="9 10">
    <name type="scientific">Colletotrichum tanaceti</name>
    <dbReference type="NCBI Taxonomy" id="1306861"/>
    <lineage>
        <taxon>Eukaryota</taxon>
        <taxon>Fungi</taxon>
        <taxon>Dikarya</taxon>
        <taxon>Ascomycota</taxon>
        <taxon>Pezizomycotina</taxon>
        <taxon>Sordariomycetes</taxon>
        <taxon>Hypocreomycetidae</taxon>
        <taxon>Glomerellales</taxon>
        <taxon>Glomerellaceae</taxon>
        <taxon>Colletotrichum</taxon>
        <taxon>Colletotrichum destructivum species complex</taxon>
    </lineage>
</organism>
<keyword evidence="3" id="KW-0479">Metal-binding</keyword>
<keyword evidence="7" id="KW-1133">Transmembrane helix</keyword>
<evidence type="ECO:0000256" key="7">
    <source>
        <dbReference type="SAM" id="Phobius"/>
    </source>
</evidence>
<dbReference type="SMART" id="SM00714">
    <property type="entry name" value="LITAF"/>
    <property type="match status" value="1"/>
</dbReference>
<evidence type="ECO:0000313" key="10">
    <source>
        <dbReference type="Proteomes" id="UP000310108"/>
    </source>
</evidence>